<dbReference type="PANTHER" id="PTHR34875">
    <property type="entry name" value="UPF0237 PROTEIN MJ1558"/>
    <property type="match status" value="1"/>
</dbReference>
<protein>
    <recommendedName>
        <fullName evidence="1">UPF0237 protein H8717_02580</fullName>
    </recommendedName>
</protein>
<dbReference type="InterPro" id="IPR045865">
    <property type="entry name" value="ACT-like_dom_sf"/>
</dbReference>
<sequence length="89" mass="9635">MKAVITIVGRDAVGILARAAAVCARHNANIIDVTQTVMGEIFSMVMLADIEKLTCDISALSEEMQQAVADQGLVAHVMHEDIFNAMHRI</sequence>
<proteinExistence type="inferred from homology"/>
<dbReference type="NCBIfam" id="NF001220">
    <property type="entry name" value="PRK00194.1"/>
    <property type="match status" value="1"/>
</dbReference>
<dbReference type="Gene3D" id="3.30.70.260">
    <property type="match status" value="1"/>
</dbReference>
<organism evidence="3 4">
    <name type="scientific">Yanshouia hominis</name>
    <dbReference type="NCBI Taxonomy" id="2763673"/>
    <lineage>
        <taxon>Bacteria</taxon>
        <taxon>Bacillati</taxon>
        <taxon>Bacillota</taxon>
        <taxon>Clostridia</taxon>
        <taxon>Eubacteriales</taxon>
        <taxon>Oscillospiraceae</taxon>
        <taxon>Yanshouia</taxon>
    </lineage>
</organism>
<comment type="caution">
    <text evidence="3">The sequence shown here is derived from an EMBL/GenBank/DDBJ whole genome shotgun (WGS) entry which is preliminary data.</text>
</comment>
<dbReference type="InterPro" id="IPR050990">
    <property type="entry name" value="UPF0237/GcvR_regulator"/>
</dbReference>
<evidence type="ECO:0000313" key="3">
    <source>
        <dbReference type="EMBL" id="MBC8575299.1"/>
    </source>
</evidence>
<keyword evidence="4" id="KW-1185">Reference proteome</keyword>
<dbReference type="PROSITE" id="PS51671">
    <property type="entry name" value="ACT"/>
    <property type="match status" value="1"/>
</dbReference>
<gene>
    <name evidence="3" type="ORF">H8717_02580</name>
</gene>
<dbReference type="InterPro" id="IPR002912">
    <property type="entry name" value="ACT_dom"/>
</dbReference>
<reference evidence="3 4" key="1">
    <citation type="submission" date="2020-08" db="EMBL/GenBank/DDBJ databases">
        <title>Genome public.</title>
        <authorList>
            <person name="Liu C."/>
            <person name="Sun Q."/>
        </authorList>
    </citation>
    <scope>NUCLEOTIDE SEQUENCE [LARGE SCALE GENOMIC DNA]</scope>
    <source>
        <strain evidence="3 4">BX1</strain>
    </source>
</reference>
<evidence type="ECO:0000259" key="2">
    <source>
        <dbReference type="PROSITE" id="PS51671"/>
    </source>
</evidence>
<feature type="domain" description="ACT" evidence="2">
    <location>
        <begin position="4"/>
        <end position="78"/>
    </location>
</feature>
<evidence type="ECO:0000256" key="1">
    <source>
        <dbReference type="HAMAP-Rule" id="MF_01054"/>
    </source>
</evidence>
<dbReference type="Proteomes" id="UP000658131">
    <property type="component" value="Unassembled WGS sequence"/>
</dbReference>
<accession>A0ABR7NFW2</accession>
<name>A0ABR7NFW2_9FIRM</name>
<dbReference type="EMBL" id="JACRTB010000003">
    <property type="protein sequence ID" value="MBC8575299.1"/>
    <property type="molecule type" value="Genomic_DNA"/>
</dbReference>
<dbReference type="InterPro" id="IPR022986">
    <property type="entry name" value="UPF0237_ACT"/>
</dbReference>
<dbReference type="PANTHER" id="PTHR34875:SF6">
    <property type="entry name" value="UPF0237 PROTEIN MJ1558"/>
    <property type="match status" value="1"/>
</dbReference>
<dbReference type="HAMAP" id="MF_01054">
    <property type="entry name" value="UPF0237"/>
    <property type="match status" value="1"/>
</dbReference>
<dbReference type="SUPFAM" id="SSF55021">
    <property type="entry name" value="ACT-like"/>
    <property type="match status" value="1"/>
</dbReference>
<dbReference type="Pfam" id="PF13740">
    <property type="entry name" value="ACT_6"/>
    <property type="match status" value="1"/>
</dbReference>
<evidence type="ECO:0000313" key="4">
    <source>
        <dbReference type="Proteomes" id="UP000658131"/>
    </source>
</evidence>
<dbReference type="CDD" id="cd04872">
    <property type="entry name" value="ACT_1ZPV"/>
    <property type="match status" value="1"/>
</dbReference>
<dbReference type="RefSeq" id="WP_262398943.1">
    <property type="nucleotide sequence ID" value="NZ_JACRTB010000003.1"/>
</dbReference>
<comment type="similarity">
    <text evidence="1">Belongs to the UPF0237 family.</text>
</comment>